<feature type="region of interest" description="Disordered" evidence="1">
    <location>
        <begin position="1"/>
        <end position="24"/>
    </location>
</feature>
<dbReference type="Proteomes" id="UP001054889">
    <property type="component" value="Unassembled WGS sequence"/>
</dbReference>
<gene>
    <name evidence="2" type="primary">ga16769</name>
    <name evidence="2" type="ORF">PR202_ga16769</name>
</gene>
<accession>A0AAV5CMP0</accession>
<keyword evidence="3" id="KW-1185">Reference proteome</keyword>
<evidence type="ECO:0000256" key="1">
    <source>
        <dbReference type="SAM" id="MobiDB-lite"/>
    </source>
</evidence>
<organism evidence="2 3">
    <name type="scientific">Eleusine coracana subsp. coracana</name>
    <dbReference type="NCBI Taxonomy" id="191504"/>
    <lineage>
        <taxon>Eukaryota</taxon>
        <taxon>Viridiplantae</taxon>
        <taxon>Streptophyta</taxon>
        <taxon>Embryophyta</taxon>
        <taxon>Tracheophyta</taxon>
        <taxon>Spermatophyta</taxon>
        <taxon>Magnoliopsida</taxon>
        <taxon>Liliopsida</taxon>
        <taxon>Poales</taxon>
        <taxon>Poaceae</taxon>
        <taxon>PACMAD clade</taxon>
        <taxon>Chloridoideae</taxon>
        <taxon>Cynodonteae</taxon>
        <taxon>Eleusininae</taxon>
        <taxon>Eleusine</taxon>
    </lineage>
</organism>
<evidence type="ECO:0000313" key="2">
    <source>
        <dbReference type="EMBL" id="GJM99648.1"/>
    </source>
</evidence>
<evidence type="ECO:0000313" key="3">
    <source>
        <dbReference type="Proteomes" id="UP001054889"/>
    </source>
</evidence>
<feature type="compositionally biased region" description="Pro residues" evidence="1">
    <location>
        <begin position="1"/>
        <end position="12"/>
    </location>
</feature>
<dbReference type="EMBL" id="BQKI01000007">
    <property type="protein sequence ID" value="GJM99648.1"/>
    <property type="molecule type" value="Genomic_DNA"/>
</dbReference>
<reference evidence="2" key="2">
    <citation type="submission" date="2021-12" db="EMBL/GenBank/DDBJ databases">
        <title>Resequencing data analysis of finger millet.</title>
        <authorList>
            <person name="Hatakeyama M."/>
            <person name="Aluri S."/>
            <person name="Balachadran M.T."/>
            <person name="Sivarajan S.R."/>
            <person name="Poveda L."/>
            <person name="Shimizu-Inatsugi R."/>
            <person name="Schlapbach R."/>
            <person name="Sreeman S.M."/>
            <person name="Shimizu K.K."/>
        </authorList>
    </citation>
    <scope>NUCLEOTIDE SEQUENCE</scope>
</reference>
<dbReference type="AlphaFoldDB" id="A0AAV5CMP0"/>
<proteinExistence type="predicted"/>
<name>A0AAV5CMP0_ELECO</name>
<reference evidence="2" key="1">
    <citation type="journal article" date="2018" name="DNA Res.">
        <title>Multiple hybrid de novo genome assembly of finger millet, an orphan allotetraploid crop.</title>
        <authorList>
            <person name="Hatakeyama M."/>
            <person name="Aluri S."/>
            <person name="Balachadran M.T."/>
            <person name="Sivarajan S.R."/>
            <person name="Patrignani A."/>
            <person name="Gruter S."/>
            <person name="Poveda L."/>
            <person name="Shimizu-Inatsugi R."/>
            <person name="Baeten J."/>
            <person name="Francoijs K.J."/>
            <person name="Nataraja K.N."/>
            <person name="Reddy Y.A.N."/>
            <person name="Phadnis S."/>
            <person name="Ravikumar R.L."/>
            <person name="Schlapbach R."/>
            <person name="Sreeman S.M."/>
            <person name="Shimizu K.K."/>
        </authorList>
    </citation>
    <scope>NUCLEOTIDE SEQUENCE</scope>
</reference>
<protein>
    <submittedName>
        <fullName evidence="2">Uncharacterized protein</fullName>
    </submittedName>
</protein>
<comment type="caution">
    <text evidence="2">The sequence shown here is derived from an EMBL/GenBank/DDBJ whole genome shotgun (WGS) entry which is preliminary data.</text>
</comment>
<sequence>MSRQLPPLPSMLPPVDSSSTKLQPPPKLSVIEVPTTHVCLVVEASAVKIPYAPSHMDNHHEEVDEALSVEMPSAAAPHPQAPLLSDLDHISAAIEAGHSAGCDDEKALQEVLVPMQIRKAAQRRLIHGIFVDLLRLLAVLERLGGKSAHHVKVEIYKGTAACKASDRPLHFAWKIMASREHLHKKNAIPGVAHGF</sequence>